<accession>A0ACB9BA69</accession>
<comment type="caution">
    <text evidence="1">The sequence shown here is derived from an EMBL/GenBank/DDBJ whole genome shotgun (WGS) entry which is preliminary data.</text>
</comment>
<evidence type="ECO:0000313" key="1">
    <source>
        <dbReference type="EMBL" id="KAI3719414.1"/>
    </source>
</evidence>
<evidence type="ECO:0000313" key="2">
    <source>
        <dbReference type="Proteomes" id="UP001055879"/>
    </source>
</evidence>
<sequence>MDQRKAASSNATKSTYVLPSISSGPTMGTLKRNKSTGSTTEGRDRHKGPLVLCFGELLIDFVPTVAGVSLAEAEGFKKAPGGAPANVAVGISRLGGSAAFLGKVGDDEFGHMLANILKENDVDISGMRFDKEARTALAFVTLRSDGERQFMFYRHPSADMLLTEADLDKDLIKKAAVFHYGSISLIDEPCKSAHMAAMQIAKKEGCILSYDPNLRLALWPSPEAARKGIMNIWDQADLIKISEEEIEFLTGGANPYDDNVVLTKLFHPNLKLLIVTEGPDGCRYYTKDFHGKVGGVKVKCVDTTGAGDAFVGGFLCALASNPQLFKDEKKLREALNFANICGAITVTARGAIPSMPTKEIVLKKMKEIEP</sequence>
<gene>
    <name evidence="1" type="ORF">L6452_20311</name>
</gene>
<dbReference type="Proteomes" id="UP001055879">
    <property type="component" value="Linkage Group LG06"/>
</dbReference>
<name>A0ACB9BA69_ARCLA</name>
<organism evidence="1 2">
    <name type="scientific">Arctium lappa</name>
    <name type="common">Greater burdock</name>
    <name type="synonym">Lappa major</name>
    <dbReference type="NCBI Taxonomy" id="4217"/>
    <lineage>
        <taxon>Eukaryota</taxon>
        <taxon>Viridiplantae</taxon>
        <taxon>Streptophyta</taxon>
        <taxon>Embryophyta</taxon>
        <taxon>Tracheophyta</taxon>
        <taxon>Spermatophyta</taxon>
        <taxon>Magnoliopsida</taxon>
        <taxon>eudicotyledons</taxon>
        <taxon>Gunneridae</taxon>
        <taxon>Pentapetalae</taxon>
        <taxon>asterids</taxon>
        <taxon>campanulids</taxon>
        <taxon>Asterales</taxon>
        <taxon>Asteraceae</taxon>
        <taxon>Carduoideae</taxon>
        <taxon>Cardueae</taxon>
        <taxon>Arctiinae</taxon>
        <taxon>Arctium</taxon>
    </lineage>
</organism>
<reference evidence="2" key="1">
    <citation type="journal article" date="2022" name="Mol. Ecol. Resour.">
        <title>The genomes of chicory, endive, great burdock and yacon provide insights into Asteraceae palaeo-polyploidization history and plant inulin production.</title>
        <authorList>
            <person name="Fan W."/>
            <person name="Wang S."/>
            <person name="Wang H."/>
            <person name="Wang A."/>
            <person name="Jiang F."/>
            <person name="Liu H."/>
            <person name="Zhao H."/>
            <person name="Xu D."/>
            <person name="Zhang Y."/>
        </authorList>
    </citation>
    <scope>NUCLEOTIDE SEQUENCE [LARGE SCALE GENOMIC DNA]</scope>
    <source>
        <strain evidence="2">cv. Niubang</strain>
    </source>
</reference>
<protein>
    <submittedName>
        <fullName evidence="1">Uncharacterized protein</fullName>
    </submittedName>
</protein>
<reference evidence="1 2" key="2">
    <citation type="journal article" date="2022" name="Mol. Ecol. Resour.">
        <title>The genomes of chicory, endive, great burdock and yacon provide insights into Asteraceae paleo-polyploidization history and plant inulin production.</title>
        <authorList>
            <person name="Fan W."/>
            <person name="Wang S."/>
            <person name="Wang H."/>
            <person name="Wang A."/>
            <person name="Jiang F."/>
            <person name="Liu H."/>
            <person name="Zhao H."/>
            <person name="Xu D."/>
            <person name="Zhang Y."/>
        </authorList>
    </citation>
    <scope>NUCLEOTIDE SEQUENCE [LARGE SCALE GENOMIC DNA]</scope>
    <source>
        <strain evidence="2">cv. Niubang</strain>
    </source>
</reference>
<dbReference type="EMBL" id="CM042052">
    <property type="protein sequence ID" value="KAI3719414.1"/>
    <property type="molecule type" value="Genomic_DNA"/>
</dbReference>
<keyword evidence="2" id="KW-1185">Reference proteome</keyword>
<proteinExistence type="predicted"/>